<feature type="non-terminal residue" evidence="3">
    <location>
        <position position="1"/>
    </location>
</feature>
<dbReference type="EMBL" id="NMUH01001287">
    <property type="protein sequence ID" value="MQL90941.1"/>
    <property type="molecule type" value="Genomic_DNA"/>
</dbReference>
<dbReference type="Proteomes" id="UP000652761">
    <property type="component" value="Unassembled WGS sequence"/>
</dbReference>
<evidence type="ECO:0000313" key="3">
    <source>
        <dbReference type="EMBL" id="MQL90941.1"/>
    </source>
</evidence>
<feature type="domain" description="Putative plant transposon protein" evidence="2">
    <location>
        <begin position="93"/>
        <end position="262"/>
    </location>
</feature>
<organism evidence="3 4">
    <name type="scientific">Colocasia esculenta</name>
    <name type="common">Wild taro</name>
    <name type="synonym">Arum esculentum</name>
    <dbReference type="NCBI Taxonomy" id="4460"/>
    <lineage>
        <taxon>Eukaryota</taxon>
        <taxon>Viridiplantae</taxon>
        <taxon>Streptophyta</taxon>
        <taxon>Embryophyta</taxon>
        <taxon>Tracheophyta</taxon>
        <taxon>Spermatophyta</taxon>
        <taxon>Magnoliopsida</taxon>
        <taxon>Liliopsida</taxon>
        <taxon>Araceae</taxon>
        <taxon>Aroideae</taxon>
        <taxon>Colocasieae</taxon>
        <taxon>Colocasia</taxon>
    </lineage>
</organism>
<feature type="non-terminal residue" evidence="3">
    <location>
        <position position="496"/>
    </location>
</feature>
<keyword evidence="4" id="KW-1185">Reference proteome</keyword>
<dbReference type="Pfam" id="PF20167">
    <property type="entry name" value="Transposase_32"/>
    <property type="match status" value="1"/>
</dbReference>
<sequence length="496" mass="55075">PFRKHPFEISLRLLCPHPFFAPSYSPAKNLQKPSAKSHPLEKKMASPRAQVSVQLTSDQLQRLAKIPIHSGKSVEFSHLSGNLAWVEETLTAMGWTKLCQISESFVASAVRSFYASLKVSTGNTVVGYVKGTKITISEQYLVELLDCPNSGHCLSEFIPLEKQKLEIIGSLGTLCKRGLQVNELSAEKRLIHSIISNIITPRAGTHSSITSRDGNLLFWAIQRHRVNLTAVILERMIAVKDLQESLPYGSLLTMIFKKLSVDLSGNVPMSTKEKIGLITLRRSHYSLVGKKQNLWYKDSVPECEHEVYPDELLVSLLTQNIPASSIQIEAPAVPAIPDVVQPPEPFVEQVAQLVIPPEVPSEDAQLPASSSLPKQDAPSETVHEVLRNLRGKRILSEDVPVSPMEHIFKKREPSYSPSQFETRPRSQGESSSSLSTILELVRTQQENLSVLHMQVEVIDVKFDSLADEVKQIKDLMLQFVCQQGTPRPAGPAPSQQ</sequence>
<feature type="region of interest" description="Disordered" evidence="1">
    <location>
        <begin position="406"/>
        <end position="431"/>
    </location>
</feature>
<protein>
    <recommendedName>
        <fullName evidence="2">Putative plant transposon protein domain-containing protein</fullName>
    </recommendedName>
</protein>
<dbReference type="InterPro" id="IPR046796">
    <property type="entry name" value="Transposase_32_dom"/>
</dbReference>
<evidence type="ECO:0000259" key="2">
    <source>
        <dbReference type="Pfam" id="PF20167"/>
    </source>
</evidence>
<evidence type="ECO:0000256" key="1">
    <source>
        <dbReference type="SAM" id="MobiDB-lite"/>
    </source>
</evidence>
<dbReference type="AlphaFoldDB" id="A0A843V426"/>
<proteinExistence type="predicted"/>
<accession>A0A843V426</accession>
<feature type="compositionally biased region" description="Polar residues" evidence="1">
    <location>
        <begin position="415"/>
        <end position="429"/>
    </location>
</feature>
<comment type="caution">
    <text evidence="3">The sequence shown here is derived from an EMBL/GenBank/DDBJ whole genome shotgun (WGS) entry which is preliminary data.</text>
</comment>
<evidence type="ECO:0000313" key="4">
    <source>
        <dbReference type="Proteomes" id="UP000652761"/>
    </source>
</evidence>
<feature type="region of interest" description="Disordered" evidence="1">
    <location>
        <begin position="361"/>
        <end position="381"/>
    </location>
</feature>
<reference evidence="3" key="1">
    <citation type="submission" date="2017-07" db="EMBL/GenBank/DDBJ databases">
        <title>Taro Niue Genome Assembly and Annotation.</title>
        <authorList>
            <person name="Atibalentja N."/>
            <person name="Keating K."/>
            <person name="Fields C.J."/>
        </authorList>
    </citation>
    <scope>NUCLEOTIDE SEQUENCE</scope>
    <source>
        <strain evidence="3">Niue_2</strain>
        <tissue evidence="3">Leaf</tissue>
    </source>
</reference>
<gene>
    <name evidence="3" type="ORF">Taro_023542</name>
</gene>
<name>A0A843V426_COLES</name>